<organism evidence="3 4">
    <name type="scientific">Rhizophagus irregularis</name>
    <dbReference type="NCBI Taxonomy" id="588596"/>
    <lineage>
        <taxon>Eukaryota</taxon>
        <taxon>Fungi</taxon>
        <taxon>Fungi incertae sedis</taxon>
        <taxon>Mucoromycota</taxon>
        <taxon>Glomeromycotina</taxon>
        <taxon>Glomeromycetes</taxon>
        <taxon>Glomerales</taxon>
        <taxon>Glomeraceae</taxon>
        <taxon>Rhizophagus</taxon>
    </lineage>
</organism>
<sequence>MTLSENEWNLLFTPVIKLVKQICGLPRSYPTSALYHRYILGINNPWDQICANQITAFTYLINSNSLASRSIMIRCRAAQLRLAIHDNIFEHESGSLFLGHQEAKSNLSLHNIIIARKLNIIIQQDYINRSTWFINGGNMPIREIFITHRCLNLLRKIGTSNSYPLIYASQLILPSGHTMSWACYRFIAGLSAKGRIAKWFQLLTRWIKGISAQEMSKHSLFNFLSNILQPVSEDKRKHPYVIIKDKNNEVSIGFVKKRTHIKKNGEKIECLNIEICNIEICLDNPQKAIIQKQECPKMITINQHDALVLPIFIRLSTGATTHVDWYYIVESLNRAKNISENIDIQQLEKPPTINLNGDNLGLWINRWIEQDTLKQELTNIRHKLKSLKNIEYYTDGSLANRTISNDNLSHIIDNTTVDLGAAFYTNNELGEFSVYSCLSLWPSSTRAEIVAIFLALLTAPENSNVTIYTDSLGAINSINSAFNSTTRTWLKKTNNLIIIKIIMLIKEAAINLKLVKIKGHSGITGNEIADKLAKKGQCGNNLFKNNVDFINNIISYFPVFIDNPIEVNIRRFILKILATGEATEWSLLKNNQELCYGNVNQIDWKVTWLIFHYCKGFHCISMRLNYLWTFIAKLFHKILPLGSILAIRKPRLYKEMKCIMKGQGEVFIRKVLQNLLGVTAKSEKFQKFQQLALEVKVETLLTTKLQKDFKISLTEAQTLMANILIRFILAFKELIWKPRCEQVILWEKRRGISRTDKITSESKGKDNSNQPSESKVKDNSNKLSNKVKNLQTGKIDQLQRSVSLVKKSMDTFVRKYICEDWIPIKKKVDKVTLYISKKLLD</sequence>
<feature type="compositionally biased region" description="Basic and acidic residues" evidence="1">
    <location>
        <begin position="757"/>
        <end position="766"/>
    </location>
</feature>
<proteinExistence type="predicted"/>
<name>A0A2I1GNZ3_9GLOM</name>
<comment type="caution">
    <text evidence="3">The sequence shown here is derived from an EMBL/GenBank/DDBJ whole genome shotgun (WGS) entry which is preliminary data.</text>
</comment>
<dbReference type="SUPFAM" id="SSF53098">
    <property type="entry name" value="Ribonuclease H-like"/>
    <property type="match status" value="1"/>
</dbReference>
<dbReference type="Pfam" id="PF00075">
    <property type="entry name" value="RNase_H"/>
    <property type="match status" value="1"/>
</dbReference>
<evidence type="ECO:0000313" key="3">
    <source>
        <dbReference type="EMBL" id="PKY48371.1"/>
    </source>
</evidence>
<dbReference type="GO" id="GO:0003676">
    <property type="term" value="F:nucleic acid binding"/>
    <property type="evidence" value="ECO:0007669"/>
    <property type="project" value="InterPro"/>
</dbReference>
<dbReference type="InterPro" id="IPR012337">
    <property type="entry name" value="RNaseH-like_sf"/>
</dbReference>
<evidence type="ECO:0000259" key="2">
    <source>
        <dbReference type="PROSITE" id="PS50879"/>
    </source>
</evidence>
<dbReference type="VEuPathDB" id="FungiDB:RhiirA1_465346"/>
<protein>
    <recommendedName>
        <fullName evidence="2">RNase H type-1 domain-containing protein</fullName>
    </recommendedName>
</protein>
<dbReference type="AlphaFoldDB" id="A0A2I1GNZ3"/>
<dbReference type="VEuPathDB" id="FungiDB:FUN_020525"/>
<dbReference type="PROSITE" id="PS50879">
    <property type="entry name" value="RNASE_H_1"/>
    <property type="match status" value="1"/>
</dbReference>
<keyword evidence="4" id="KW-1185">Reference proteome</keyword>
<dbReference type="EMBL" id="LLXI01000634">
    <property type="protein sequence ID" value="PKY48371.1"/>
    <property type="molecule type" value="Genomic_DNA"/>
</dbReference>
<evidence type="ECO:0000256" key="1">
    <source>
        <dbReference type="SAM" id="MobiDB-lite"/>
    </source>
</evidence>
<dbReference type="InterPro" id="IPR036397">
    <property type="entry name" value="RNaseH_sf"/>
</dbReference>
<accession>A0A2I1GNZ3</accession>
<feature type="region of interest" description="Disordered" evidence="1">
    <location>
        <begin position="757"/>
        <end position="783"/>
    </location>
</feature>
<dbReference type="Proteomes" id="UP000234323">
    <property type="component" value="Unassembled WGS sequence"/>
</dbReference>
<reference evidence="3 4" key="1">
    <citation type="submission" date="2015-10" db="EMBL/GenBank/DDBJ databases">
        <title>Genome analyses suggest a sexual origin of heterokaryosis in a supposedly ancient asexual fungus.</title>
        <authorList>
            <person name="Ropars J."/>
            <person name="Sedzielewska K."/>
            <person name="Noel J."/>
            <person name="Charron P."/>
            <person name="Farinelli L."/>
            <person name="Marton T."/>
            <person name="Kruger M."/>
            <person name="Pelin A."/>
            <person name="Brachmann A."/>
            <person name="Corradi N."/>
        </authorList>
    </citation>
    <scope>NUCLEOTIDE SEQUENCE [LARGE SCALE GENOMIC DNA]</scope>
    <source>
        <strain evidence="3 4">A4</strain>
    </source>
</reference>
<gene>
    <name evidence="3" type="ORF">RhiirA4_463950</name>
</gene>
<dbReference type="Gene3D" id="3.30.420.10">
    <property type="entry name" value="Ribonuclease H-like superfamily/Ribonuclease H"/>
    <property type="match status" value="1"/>
</dbReference>
<evidence type="ECO:0000313" key="4">
    <source>
        <dbReference type="Proteomes" id="UP000234323"/>
    </source>
</evidence>
<dbReference type="CDD" id="cd09276">
    <property type="entry name" value="Rnase_HI_RT_non_LTR"/>
    <property type="match status" value="1"/>
</dbReference>
<dbReference type="VEuPathDB" id="FungiDB:RhiirFUN_006633"/>
<feature type="domain" description="RNase H type-1" evidence="2">
    <location>
        <begin position="386"/>
        <end position="538"/>
    </location>
</feature>
<dbReference type="GO" id="GO:0004523">
    <property type="term" value="F:RNA-DNA hybrid ribonuclease activity"/>
    <property type="evidence" value="ECO:0007669"/>
    <property type="project" value="InterPro"/>
</dbReference>
<dbReference type="InterPro" id="IPR002156">
    <property type="entry name" value="RNaseH_domain"/>
</dbReference>